<feature type="domain" description="Integrase catalytic" evidence="4">
    <location>
        <begin position="929"/>
        <end position="1052"/>
    </location>
</feature>
<dbReference type="OrthoDB" id="446925at2759"/>
<comment type="caution">
    <text evidence="5">The sequence shown here is derived from an EMBL/GenBank/DDBJ whole genome shotgun (WGS) entry which is preliminary data.</text>
</comment>
<evidence type="ECO:0000256" key="3">
    <source>
        <dbReference type="SAM" id="MobiDB-lite"/>
    </source>
</evidence>
<dbReference type="Gene3D" id="3.30.70.270">
    <property type="match status" value="2"/>
</dbReference>
<dbReference type="InterPro" id="IPR036397">
    <property type="entry name" value="RNaseH_sf"/>
</dbReference>
<dbReference type="Gene3D" id="3.30.420.10">
    <property type="entry name" value="Ribonuclease H-like superfamily/Ribonuclease H"/>
    <property type="match status" value="1"/>
</dbReference>
<dbReference type="SUPFAM" id="SSF53098">
    <property type="entry name" value="Ribonuclease H-like"/>
    <property type="match status" value="1"/>
</dbReference>
<proteinExistence type="predicted"/>
<dbReference type="SUPFAM" id="SSF56672">
    <property type="entry name" value="DNA/RNA polymerases"/>
    <property type="match status" value="1"/>
</dbReference>
<feature type="region of interest" description="Disordered" evidence="3">
    <location>
        <begin position="1199"/>
        <end position="1244"/>
    </location>
</feature>
<dbReference type="InterPro" id="IPR000477">
    <property type="entry name" value="RT_dom"/>
</dbReference>
<evidence type="ECO:0000259" key="4">
    <source>
        <dbReference type="PROSITE" id="PS50994"/>
    </source>
</evidence>
<dbReference type="GO" id="GO:0003723">
    <property type="term" value="F:RNA binding"/>
    <property type="evidence" value="ECO:0007669"/>
    <property type="project" value="UniProtKB-KW"/>
</dbReference>
<evidence type="ECO:0000313" key="6">
    <source>
        <dbReference type="Proteomes" id="UP000076154"/>
    </source>
</evidence>
<dbReference type="EMBL" id="LUEZ02000080">
    <property type="protein sequence ID" value="RDB19436.1"/>
    <property type="molecule type" value="Genomic_DNA"/>
</dbReference>
<dbReference type="InterPro" id="IPR012337">
    <property type="entry name" value="RNaseH-like_sf"/>
</dbReference>
<feature type="compositionally biased region" description="Acidic residues" evidence="3">
    <location>
        <begin position="1228"/>
        <end position="1244"/>
    </location>
</feature>
<dbReference type="AlphaFoldDB" id="A0A369JKV7"/>
<gene>
    <name evidence="5" type="ORF">Hypma_013735</name>
</gene>
<keyword evidence="6" id="KW-1185">Reference proteome</keyword>
<evidence type="ECO:0000256" key="2">
    <source>
        <dbReference type="ARBA" id="ARBA00023268"/>
    </source>
</evidence>
<protein>
    <recommendedName>
        <fullName evidence="4">Integrase catalytic domain-containing protein</fullName>
    </recommendedName>
</protein>
<evidence type="ECO:0000256" key="1">
    <source>
        <dbReference type="ARBA" id="ARBA00022884"/>
    </source>
</evidence>
<keyword evidence="2" id="KW-0511">Multifunctional enzyme</keyword>
<dbReference type="InParanoid" id="A0A369JKV7"/>
<dbReference type="STRING" id="39966.A0A369JKV7"/>
<dbReference type="FunFam" id="3.30.70.270:FF:000020">
    <property type="entry name" value="Transposon Tf2-6 polyprotein-like Protein"/>
    <property type="match status" value="1"/>
</dbReference>
<keyword evidence="1" id="KW-0694">RNA-binding</keyword>
<dbReference type="GO" id="GO:0005634">
    <property type="term" value="C:nucleus"/>
    <property type="evidence" value="ECO:0007669"/>
    <property type="project" value="UniProtKB-ARBA"/>
</dbReference>
<name>A0A369JKV7_HYPMA</name>
<reference evidence="5" key="1">
    <citation type="submission" date="2018-04" db="EMBL/GenBank/DDBJ databases">
        <title>Whole genome sequencing of Hypsizygus marmoreus.</title>
        <authorList>
            <person name="Choi I.-G."/>
            <person name="Min B."/>
            <person name="Kim J.-G."/>
            <person name="Kim S."/>
            <person name="Oh Y.-L."/>
            <person name="Kong W.-S."/>
            <person name="Park H."/>
            <person name="Jeong J."/>
            <person name="Song E.-S."/>
        </authorList>
    </citation>
    <scope>NUCLEOTIDE SEQUENCE [LARGE SCALE GENOMIC DNA]</scope>
    <source>
        <strain evidence="5">51987-8</strain>
    </source>
</reference>
<dbReference type="Pfam" id="PF17919">
    <property type="entry name" value="RT_RNaseH_2"/>
    <property type="match status" value="1"/>
</dbReference>
<dbReference type="Pfam" id="PF00078">
    <property type="entry name" value="RVT_1"/>
    <property type="match status" value="1"/>
</dbReference>
<dbReference type="GO" id="GO:0003824">
    <property type="term" value="F:catalytic activity"/>
    <property type="evidence" value="ECO:0007669"/>
    <property type="project" value="UniProtKB-KW"/>
</dbReference>
<dbReference type="InterPro" id="IPR043502">
    <property type="entry name" value="DNA/RNA_pol_sf"/>
</dbReference>
<dbReference type="InterPro" id="IPR041577">
    <property type="entry name" value="RT_RNaseH_2"/>
</dbReference>
<dbReference type="Pfam" id="PF17921">
    <property type="entry name" value="Integrase_H2C2"/>
    <property type="match status" value="1"/>
</dbReference>
<dbReference type="InterPro" id="IPR043128">
    <property type="entry name" value="Rev_trsase/Diguanyl_cyclase"/>
</dbReference>
<dbReference type="GO" id="GO:0015074">
    <property type="term" value="P:DNA integration"/>
    <property type="evidence" value="ECO:0007669"/>
    <property type="project" value="InterPro"/>
</dbReference>
<accession>A0A369JKV7</accession>
<evidence type="ECO:0000313" key="5">
    <source>
        <dbReference type="EMBL" id="RDB19436.1"/>
    </source>
</evidence>
<dbReference type="PROSITE" id="PS50994">
    <property type="entry name" value="INTEGRASE"/>
    <property type="match status" value="1"/>
</dbReference>
<dbReference type="PANTHER" id="PTHR37984">
    <property type="entry name" value="PROTEIN CBG26694"/>
    <property type="match status" value="1"/>
</dbReference>
<dbReference type="InterPro" id="IPR001584">
    <property type="entry name" value="Integrase_cat-core"/>
</dbReference>
<dbReference type="InterPro" id="IPR050951">
    <property type="entry name" value="Retrovirus_Pol_polyprotein"/>
</dbReference>
<dbReference type="PANTHER" id="PTHR37984:SF5">
    <property type="entry name" value="PROTEIN NYNRIN-LIKE"/>
    <property type="match status" value="1"/>
</dbReference>
<dbReference type="Proteomes" id="UP000076154">
    <property type="component" value="Unassembled WGS sequence"/>
</dbReference>
<organism evidence="5 6">
    <name type="scientific">Hypsizygus marmoreus</name>
    <name type="common">White beech mushroom</name>
    <name type="synonym">Agaricus marmoreus</name>
    <dbReference type="NCBI Taxonomy" id="39966"/>
    <lineage>
        <taxon>Eukaryota</taxon>
        <taxon>Fungi</taxon>
        <taxon>Dikarya</taxon>
        <taxon>Basidiomycota</taxon>
        <taxon>Agaricomycotina</taxon>
        <taxon>Agaricomycetes</taxon>
        <taxon>Agaricomycetidae</taxon>
        <taxon>Agaricales</taxon>
        <taxon>Tricholomatineae</taxon>
        <taxon>Lyophyllaceae</taxon>
        <taxon>Hypsizygus</taxon>
    </lineage>
</organism>
<dbReference type="InterPro" id="IPR041588">
    <property type="entry name" value="Integrase_H2C2"/>
</dbReference>
<sequence length="1262" mass="145144">MYDIPFLPILGIATDTTVAEVGPTTVSEVDSLVSPSLACQVEYPMYLTAGHSIHISETCDVGLREFSDQSKGGLTSPCHFITVFREYEDIPPPLVEDPDSLEEDSLYLMNDGPDEKFNTPFVFILDTQYSVLYPSKESIDWDEDILIFPTELTPDNALQDEIELEAYTAYKRVAQKIHPVSGTFPEESRVHRRFPHNPLDSLPTLTSNPPVFIPTERLTLENMKILNVNPDGFLWPEEEKLFCHILKLNEATLPFEEKDRGTLSREYFSDYIMPTIPHTPWEYKHIPIPPGIREKVIGLLKSKIEAGVYEPSQSSYRGQWFCVLKKNGTLRIVHNLQPLNKVTIRDAGQLPILDDFVESYGGRQCYTVFDLFWGFDARMVDPKSRDMTAFYTPLGLLRLTALPMGYTNSPAEFQKCMTFILAEEIPEVANIFIDDLPIKGPRTQYLNKEDKPETLSDNPGIRRFIWEHAQDVHRIMHWIKCAGATFSPKKTQICRQNVVIVGQKCTPEGRLPEDDHVTKVLNWPIMKTVKEVRGFLGLCGTVRIWIRNYSQLARPLTELIRKDADFEWTDRCQDSFDTLKGLVSSAPALRPIDYASDKPVILSVDTSYIAVGFILSQIDENDCQWPARYGSIPLNKRESRYSQPKLELFGLYRALRAWRLYLVGVINLVVEMDANSVKGIINNPDIQPNHAMNRWIQGILLFDFTLKHVPATQFRGPDALSRRPVADGEEIEGDDDSWLDEIALMSTVYQPHKVPEFQFQKPIRLPYHVYLLPSQQPNLSRAEQRLVDIQHFLETLEVPETESLQARKRFLKSTADFFLKDIEGKQLMFRHNPNRIPALVVLDKKRRVAIMTMGHDNLGHKGEQAVYELLKIRFYWPHMRTDIHHHVASCHECQIRSTRRMELPLTISRPTSIFQKVYIDVMFMPPSEVRALANKESTTLANFFEEQIYHRYGVIGQVTTDNGTEVQGAFRILLQRLGIPQVTISAYNKHANGVVERGHFILREALIKACEKNEKGKAKNWHTKISLAMFADRVTVSSVTGYSPFYLLHGMHPLLPFDLFEATFLVEGFYSGMTTSDLLALRIRQLEKHEDDVAHAAEVLERARLQSKEQFNRRFAHRLQKSDYPVESLVLVRNSRYEVELNKFKIRPRYLGPFEVHRQTRMGAYILKELDGTIHKEPYAAFRLISYIRRDDPILYEDLDQEADPPDQMQEQPPVPNYREADAVSLSSEDEADDEPEFDSDGDEIILPTLRRSKRLRDLQGI</sequence>
<dbReference type="Gene3D" id="1.10.340.70">
    <property type="match status" value="1"/>
</dbReference>
<dbReference type="CDD" id="cd01647">
    <property type="entry name" value="RT_LTR"/>
    <property type="match status" value="1"/>
</dbReference>
<dbReference type="Gene3D" id="3.10.10.10">
    <property type="entry name" value="HIV Type 1 Reverse Transcriptase, subunit A, domain 1"/>
    <property type="match status" value="1"/>
</dbReference>